<evidence type="ECO:0008006" key="4">
    <source>
        <dbReference type="Google" id="ProtNLM"/>
    </source>
</evidence>
<protein>
    <recommendedName>
        <fullName evidence="4">Transcription anti-termination factor</fullName>
    </recommendedName>
</protein>
<evidence type="ECO:0000313" key="2">
    <source>
        <dbReference type="EMBL" id="GAA0669001.1"/>
    </source>
</evidence>
<dbReference type="RefSeq" id="WP_343773178.1">
    <property type="nucleotide sequence ID" value="NZ_BAAADV010000001.1"/>
</dbReference>
<gene>
    <name evidence="2" type="ORF">GCM10009020_13620</name>
</gene>
<keyword evidence="3" id="KW-1185">Reference proteome</keyword>
<dbReference type="AlphaFoldDB" id="A0AAV3T7L8"/>
<proteinExistence type="predicted"/>
<evidence type="ECO:0000256" key="1">
    <source>
        <dbReference type="SAM" id="MobiDB-lite"/>
    </source>
</evidence>
<feature type="region of interest" description="Disordered" evidence="1">
    <location>
        <begin position="172"/>
        <end position="192"/>
    </location>
</feature>
<organism evidence="2 3">
    <name type="scientific">Natronoarchaeum mannanilyticum</name>
    <dbReference type="NCBI Taxonomy" id="926360"/>
    <lineage>
        <taxon>Archaea</taxon>
        <taxon>Methanobacteriati</taxon>
        <taxon>Methanobacteriota</taxon>
        <taxon>Stenosarchaea group</taxon>
        <taxon>Halobacteria</taxon>
        <taxon>Halobacteriales</taxon>
        <taxon>Natronoarchaeaceae</taxon>
    </lineage>
</organism>
<feature type="compositionally biased region" description="Low complexity" evidence="1">
    <location>
        <begin position="175"/>
        <end position="192"/>
    </location>
</feature>
<dbReference type="EMBL" id="BAAADV010000001">
    <property type="protein sequence ID" value="GAA0669001.1"/>
    <property type="molecule type" value="Genomic_DNA"/>
</dbReference>
<evidence type="ECO:0000313" key="3">
    <source>
        <dbReference type="Proteomes" id="UP001500420"/>
    </source>
</evidence>
<dbReference type="Proteomes" id="UP001500420">
    <property type="component" value="Unassembled WGS sequence"/>
</dbReference>
<accession>A0AAV3T7L8</accession>
<sequence>MTATDIADDVRDDNETALSRLGSSKALYAITGGEMESEAILTAAADRAHAASETFAAWVPEADAEAEQDLFDEAAQLTADHYEQVLGKLDDHDPGEVPAIQTQLRDADDAAARLGGLLGHTLVANKLIEQFTGFFVGDADPQTASLFRGYGGDIDELRENVLDLIDDLDADPDAEAQSASSPDSASPRQDAVAAAATEAIQAAYESYTEQLEAMGVNPKPVC</sequence>
<reference evidence="2 3" key="1">
    <citation type="journal article" date="2019" name="Int. J. Syst. Evol. Microbiol.">
        <title>The Global Catalogue of Microorganisms (GCM) 10K type strain sequencing project: providing services to taxonomists for standard genome sequencing and annotation.</title>
        <authorList>
            <consortium name="The Broad Institute Genomics Platform"/>
            <consortium name="The Broad Institute Genome Sequencing Center for Infectious Disease"/>
            <person name="Wu L."/>
            <person name="Ma J."/>
        </authorList>
    </citation>
    <scope>NUCLEOTIDE SEQUENCE [LARGE SCALE GENOMIC DNA]</scope>
    <source>
        <strain evidence="2 3">JCM 16328</strain>
    </source>
</reference>
<name>A0AAV3T7L8_9EURY</name>
<comment type="caution">
    <text evidence="2">The sequence shown here is derived from an EMBL/GenBank/DDBJ whole genome shotgun (WGS) entry which is preliminary data.</text>
</comment>